<accession>A0A1B7L224</accession>
<organism evidence="2 3">
    <name type="scientific">Mangrovibacter phragmitis</name>
    <dbReference type="NCBI Taxonomy" id="1691903"/>
    <lineage>
        <taxon>Bacteria</taxon>
        <taxon>Pseudomonadati</taxon>
        <taxon>Pseudomonadota</taxon>
        <taxon>Gammaproteobacteria</taxon>
        <taxon>Enterobacterales</taxon>
        <taxon>Enterobacteriaceae</taxon>
        <taxon>Mangrovibacter</taxon>
    </lineage>
</organism>
<gene>
    <name evidence="2" type="ORF">A9B99_08685</name>
</gene>
<evidence type="ECO:0000313" key="2">
    <source>
        <dbReference type="EMBL" id="OAT76383.1"/>
    </source>
</evidence>
<protein>
    <submittedName>
        <fullName evidence="2">Uncharacterized protein</fullName>
    </submittedName>
</protein>
<evidence type="ECO:0000256" key="1">
    <source>
        <dbReference type="SAM" id="MobiDB-lite"/>
    </source>
</evidence>
<name>A0A1B7L224_9ENTR</name>
<reference evidence="3" key="1">
    <citation type="submission" date="2016-05" db="EMBL/GenBank/DDBJ databases">
        <authorList>
            <person name="Behera P."/>
            <person name="Vaishampayan P."/>
            <person name="Singh N."/>
            <person name="Raina V."/>
            <person name="Suar M."/>
            <person name="Pattnaik A."/>
            <person name="Rastogi G."/>
        </authorList>
    </citation>
    <scope>NUCLEOTIDE SEQUENCE [LARGE SCALE GENOMIC DNA]</scope>
    <source>
        <strain evidence="3">MP23</strain>
    </source>
</reference>
<comment type="caution">
    <text evidence="2">The sequence shown here is derived from an EMBL/GenBank/DDBJ whole genome shotgun (WGS) entry which is preliminary data.</text>
</comment>
<feature type="compositionally biased region" description="Basic residues" evidence="1">
    <location>
        <begin position="34"/>
        <end position="45"/>
    </location>
</feature>
<proteinExistence type="predicted"/>
<feature type="region of interest" description="Disordered" evidence="1">
    <location>
        <begin position="25"/>
        <end position="62"/>
    </location>
</feature>
<keyword evidence="3" id="KW-1185">Reference proteome</keyword>
<feature type="compositionally biased region" description="Polar residues" evidence="1">
    <location>
        <begin position="46"/>
        <end position="62"/>
    </location>
</feature>
<dbReference type="AlphaFoldDB" id="A0A1B7L224"/>
<evidence type="ECO:0000313" key="3">
    <source>
        <dbReference type="Proteomes" id="UP000078225"/>
    </source>
</evidence>
<dbReference type="Proteomes" id="UP000078225">
    <property type="component" value="Unassembled WGS sequence"/>
</dbReference>
<dbReference type="EMBL" id="LYRP01000022">
    <property type="protein sequence ID" value="OAT76383.1"/>
    <property type="molecule type" value="Genomic_DNA"/>
</dbReference>
<dbReference type="STRING" id="1691903.A9B99_08685"/>
<sequence length="62" mass="7008">MSATLLPLTRCARRPQGAVARQARLNDLEATPHTRLHAHSKKHTKTYQTQIPQPHLTTQKNS</sequence>